<name>A0A9N8WDI7_FUNMO</name>
<dbReference type="EMBL" id="CAJVPP010000432">
    <property type="protein sequence ID" value="CAG8482079.1"/>
    <property type="molecule type" value="Genomic_DNA"/>
</dbReference>
<evidence type="ECO:0000313" key="3">
    <source>
        <dbReference type="Proteomes" id="UP000789375"/>
    </source>
</evidence>
<dbReference type="AlphaFoldDB" id="A0A9N8WDI7"/>
<comment type="caution">
    <text evidence="2">The sequence shown here is derived from an EMBL/GenBank/DDBJ whole genome shotgun (WGS) entry which is preliminary data.</text>
</comment>
<reference evidence="2" key="1">
    <citation type="submission" date="2021-06" db="EMBL/GenBank/DDBJ databases">
        <authorList>
            <person name="Kallberg Y."/>
            <person name="Tangrot J."/>
            <person name="Rosling A."/>
        </authorList>
    </citation>
    <scope>NUCLEOTIDE SEQUENCE</scope>
    <source>
        <strain evidence="2">87-6 pot B 2015</strain>
    </source>
</reference>
<gene>
    <name evidence="2" type="ORF">FMOSSE_LOCUS3078</name>
</gene>
<sequence>MVKLAEQPSDVMVGTTRKLPDGGQLGEVTERISDFCKEFLWTNAISNSRNLSTCQINLEEFSPVLLQNEEDSFMALSRGKFWSRLSQSVDPESRISFEKKEQ</sequence>
<protein>
    <submittedName>
        <fullName evidence="2">6377_t:CDS:1</fullName>
    </submittedName>
</protein>
<keyword evidence="3" id="KW-1185">Reference proteome</keyword>
<dbReference type="Proteomes" id="UP000789375">
    <property type="component" value="Unassembled WGS sequence"/>
</dbReference>
<accession>A0A9N8WDI7</accession>
<organism evidence="2 3">
    <name type="scientific">Funneliformis mosseae</name>
    <name type="common">Endomycorrhizal fungus</name>
    <name type="synonym">Glomus mosseae</name>
    <dbReference type="NCBI Taxonomy" id="27381"/>
    <lineage>
        <taxon>Eukaryota</taxon>
        <taxon>Fungi</taxon>
        <taxon>Fungi incertae sedis</taxon>
        <taxon>Mucoromycota</taxon>
        <taxon>Glomeromycotina</taxon>
        <taxon>Glomeromycetes</taxon>
        <taxon>Glomerales</taxon>
        <taxon>Glomeraceae</taxon>
        <taxon>Funneliformis</taxon>
    </lineage>
</organism>
<proteinExistence type="predicted"/>
<feature type="region of interest" description="Disordered" evidence="1">
    <location>
        <begin position="1"/>
        <end position="24"/>
    </location>
</feature>
<evidence type="ECO:0000313" key="2">
    <source>
        <dbReference type="EMBL" id="CAG8482079.1"/>
    </source>
</evidence>
<evidence type="ECO:0000256" key="1">
    <source>
        <dbReference type="SAM" id="MobiDB-lite"/>
    </source>
</evidence>